<dbReference type="PROSITE" id="PS01302">
    <property type="entry name" value="UPF0758"/>
    <property type="match status" value="1"/>
</dbReference>
<evidence type="ECO:0000256" key="1">
    <source>
        <dbReference type="ARBA" id="ARBA00022670"/>
    </source>
</evidence>
<dbReference type="PANTHER" id="PTHR30471">
    <property type="entry name" value="DNA REPAIR PROTEIN RADC"/>
    <property type="match status" value="1"/>
</dbReference>
<evidence type="ECO:0000256" key="2">
    <source>
        <dbReference type="ARBA" id="ARBA00022723"/>
    </source>
</evidence>
<evidence type="ECO:0000256" key="4">
    <source>
        <dbReference type="ARBA" id="ARBA00022833"/>
    </source>
</evidence>
<dbReference type="GO" id="GO:0046872">
    <property type="term" value="F:metal ion binding"/>
    <property type="evidence" value="ECO:0007669"/>
    <property type="project" value="UniProtKB-KW"/>
</dbReference>
<dbReference type="InterPro" id="IPR001405">
    <property type="entry name" value="UPF0758"/>
</dbReference>
<dbReference type="GeneID" id="82149487"/>
<dbReference type="CDD" id="cd08071">
    <property type="entry name" value="MPN_DUF2466"/>
    <property type="match status" value="1"/>
</dbReference>
<comment type="caution">
    <text evidence="8">The sequence shown here is derived from an EMBL/GenBank/DDBJ whole genome shotgun (WGS) entry which is preliminary data.</text>
</comment>
<dbReference type="GO" id="GO:0008237">
    <property type="term" value="F:metallopeptidase activity"/>
    <property type="evidence" value="ECO:0007669"/>
    <property type="project" value="UniProtKB-KW"/>
</dbReference>
<dbReference type="InterPro" id="IPR020891">
    <property type="entry name" value="UPF0758_CS"/>
</dbReference>
<comment type="similarity">
    <text evidence="6">Belongs to the UPF0758 family.</text>
</comment>
<name>A0A4Z0V877_9BACT</name>
<dbReference type="NCBIfam" id="TIGR00608">
    <property type="entry name" value="radc"/>
    <property type="match status" value="1"/>
</dbReference>
<gene>
    <name evidence="8" type="primary">radC</name>
    <name evidence="8" type="ORF">EZ315_06755</name>
</gene>
<dbReference type="EMBL" id="SJSA01000001">
    <property type="protein sequence ID" value="TGG40397.1"/>
    <property type="molecule type" value="Genomic_DNA"/>
</dbReference>
<evidence type="ECO:0000259" key="7">
    <source>
        <dbReference type="PROSITE" id="PS50249"/>
    </source>
</evidence>
<feature type="domain" description="MPN" evidence="7">
    <location>
        <begin position="116"/>
        <end position="238"/>
    </location>
</feature>
<dbReference type="Pfam" id="PF04002">
    <property type="entry name" value="RadC"/>
    <property type="match status" value="1"/>
</dbReference>
<dbReference type="AlphaFoldDB" id="A0A4Z0V877"/>
<keyword evidence="9" id="KW-1185">Reference proteome</keyword>
<protein>
    <submittedName>
        <fullName evidence="8">DNA repair protein RadC</fullName>
    </submittedName>
</protein>
<dbReference type="PROSITE" id="PS50249">
    <property type="entry name" value="MPN"/>
    <property type="match status" value="1"/>
</dbReference>
<evidence type="ECO:0000256" key="3">
    <source>
        <dbReference type="ARBA" id="ARBA00022801"/>
    </source>
</evidence>
<evidence type="ECO:0000313" key="9">
    <source>
        <dbReference type="Proteomes" id="UP000297635"/>
    </source>
</evidence>
<keyword evidence="5" id="KW-0482">Metalloprotease</keyword>
<keyword evidence="3" id="KW-0378">Hydrolase</keyword>
<dbReference type="NCBIfam" id="NF000642">
    <property type="entry name" value="PRK00024.1"/>
    <property type="match status" value="1"/>
</dbReference>
<accession>A0A4Z0V877</accession>
<sequence length="238" mass="25971">MGVGADKPFISTRILDLNKDDMPREKALAQGVRALSDAELIAIIFGGGLPGLSVVDMARGILRDCDNRVDFLARLSMNELMSKYKGIGPAKAVSLAAAFELGRRNSEQASSCVDPQIRSSRDVMVLMAPLLGALEYEEFWVLMLSRSNRVTYKRCISQGGTAATVVDVKLLLKRVIDCLAEGIILVHNHPSGNPNPSGEDDSLTRRIKDGAKILGINVLDHIIIARDKYFSYADEGRL</sequence>
<dbReference type="PANTHER" id="PTHR30471:SF3">
    <property type="entry name" value="UPF0758 PROTEIN YEES-RELATED"/>
    <property type="match status" value="1"/>
</dbReference>
<reference evidence="8 9" key="1">
    <citation type="submission" date="2019-02" db="EMBL/GenBank/DDBJ databases">
        <title>Isolation and identification of novel species under the genus Muribaculum.</title>
        <authorList>
            <person name="Miyake S."/>
            <person name="Ding Y."/>
            <person name="Low A."/>
            <person name="Soh M."/>
            <person name="Seedorf H."/>
        </authorList>
    </citation>
    <scope>NUCLEOTIDE SEQUENCE [LARGE SCALE GENOMIC DNA]</scope>
    <source>
        <strain evidence="8 9">TLL-A3</strain>
    </source>
</reference>
<organism evidence="8 9">
    <name type="scientific">Duncaniella freteri</name>
    <dbReference type="NCBI Taxonomy" id="2530391"/>
    <lineage>
        <taxon>Bacteria</taxon>
        <taxon>Pseudomonadati</taxon>
        <taxon>Bacteroidota</taxon>
        <taxon>Bacteroidia</taxon>
        <taxon>Bacteroidales</taxon>
        <taxon>Muribaculaceae</taxon>
        <taxon>Duncaniella</taxon>
    </lineage>
</organism>
<keyword evidence="2" id="KW-0479">Metal-binding</keyword>
<dbReference type="Pfam" id="PF20582">
    <property type="entry name" value="UPF0758_N"/>
    <property type="match status" value="1"/>
</dbReference>
<dbReference type="InterPro" id="IPR046778">
    <property type="entry name" value="UPF0758_N"/>
</dbReference>
<dbReference type="Proteomes" id="UP000297635">
    <property type="component" value="Unassembled WGS sequence"/>
</dbReference>
<dbReference type="Gene3D" id="3.40.140.10">
    <property type="entry name" value="Cytidine Deaminase, domain 2"/>
    <property type="match status" value="1"/>
</dbReference>
<dbReference type="InterPro" id="IPR025657">
    <property type="entry name" value="RadC_JAB"/>
</dbReference>
<proteinExistence type="inferred from homology"/>
<keyword evidence="1" id="KW-0645">Protease</keyword>
<keyword evidence="4" id="KW-0862">Zinc</keyword>
<evidence type="ECO:0000313" key="8">
    <source>
        <dbReference type="EMBL" id="TGG40397.1"/>
    </source>
</evidence>
<dbReference type="InterPro" id="IPR037518">
    <property type="entry name" value="MPN"/>
</dbReference>
<dbReference type="GO" id="GO:0006508">
    <property type="term" value="P:proteolysis"/>
    <property type="evidence" value="ECO:0007669"/>
    <property type="project" value="UniProtKB-KW"/>
</dbReference>
<evidence type="ECO:0000256" key="5">
    <source>
        <dbReference type="ARBA" id="ARBA00023049"/>
    </source>
</evidence>
<dbReference type="RefSeq" id="WP_135471410.1">
    <property type="nucleotide sequence ID" value="NZ_CASGTF010000043.1"/>
</dbReference>
<evidence type="ECO:0000256" key="6">
    <source>
        <dbReference type="RuleBase" id="RU003797"/>
    </source>
</evidence>